<evidence type="ECO:0000256" key="1">
    <source>
        <dbReference type="SAM" id="Phobius"/>
    </source>
</evidence>
<dbReference type="Pfam" id="PF06197">
    <property type="entry name" value="DUF998"/>
    <property type="match status" value="1"/>
</dbReference>
<dbReference type="RefSeq" id="WP_307244551.1">
    <property type="nucleotide sequence ID" value="NZ_JAUSQZ010000001.1"/>
</dbReference>
<reference evidence="2 3" key="1">
    <citation type="submission" date="2023-07" db="EMBL/GenBank/DDBJ databases">
        <title>Sequencing the genomes of 1000 actinobacteria strains.</title>
        <authorList>
            <person name="Klenk H.-P."/>
        </authorList>
    </citation>
    <scope>NUCLEOTIDE SEQUENCE [LARGE SCALE GENOMIC DNA]</scope>
    <source>
        <strain evidence="2 3">DSM 44388</strain>
    </source>
</reference>
<protein>
    <submittedName>
        <fullName evidence="2">Membrane protein</fullName>
    </submittedName>
</protein>
<comment type="caution">
    <text evidence="2">The sequence shown here is derived from an EMBL/GenBank/DDBJ whole genome shotgun (WGS) entry which is preliminary data.</text>
</comment>
<dbReference type="InterPro" id="IPR009339">
    <property type="entry name" value="DUF998"/>
</dbReference>
<feature type="transmembrane region" description="Helical" evidence="1">
    <location>
        <begin position="49"/>
        <end position="70"/>
    </location>
</feature>
<keyword evidence="1" id="KW-0472">Membrane</keyword>
<sequence>MRPPAYVSSVAAPVLLIGGWLLAESRQPPGFDPMVDAISDLAAIGATDRVVMTVALIGVGVAHLVTAFCLTEAARPGRLLLAAGGVATVLVAAFPLPGGGGSSAAHTLCATAAFVALAVWPLVANGRSGDRVLNPPVSLVAGSVLLVLVGVFGFTLYVTGPLGLTERVAAGAQALWPLAVVLGLRRRPAARPVS</sequence>
<accession>A0ABT9P6U4</accession>
<name>A0ABT9P6U4_9ACTN</name>
<gene>
    <name evidence="2" type="ORF">J2S57_003659</name>
</gene>
<organism evidence="2 3">
    <name type="scientific">Kineosporia succinea</name>
    <dbReference type="NCBI Taxonomy" id="84632"/>
    <lineage>
        <taxon>Bacteria</taxon>
        <taxon>Bacillati</taxon>
        <taxon>Actinomycetota</taxon>
        <taxon>Actinomycetes</taxon>
        <taxon>Kineosporiales</taxon>
        <taxon>Kineosporiaceae</taxon>
        <taxon>Kineosporia</taxon>
    </lineage>
</organism>
<keyword evidence="1" id="KW-0812">Transmembrane</keyword>
<evidence type="ECO:0000313" key="3">
    <source>
        <dbReference type="Proteomes" id="UP001235712"/>
    </source>
</evidence>
<evidence type="ECO:0000313" key="2">
    <source>
        <dbReference type="EMBL" id="MDP9827910.1"/>
    </source>
</evidence>
<dbReference type="Proteomes" id="UP001235712">
    <property type="component" value="Unassembled WGS sequence"/>
</dbReference>
<keyword evidence="1" id="KW-1133">Transmembrane helix</keyword>
<dbReference type="EMBL" id="JAUSQZ010000001">
    <property type="protein sequence ID" value="MDP9827910.1"/>
    <property type="molecule type" value="Genomic_DNA"/>
</dbReference>
<proteinExistence type="predicted"/>
<feature type="transmembrane region" description="Helical" evidence="1">
    <location>
        <begin position="104"/>
        <end position="124"/>
    </location>
</feature>
<feature type="transmembrane region" description="Helical" evidence="1">
    <location>
        <begin position="136"/>
        <end position="158"/>
    </location>
</feature>
<feature type="transmembrane region" description="Helical" evidence="1">
    <location>
        <begin position="79"/>
        <end position="98"/>
    </location>
</feature>
<keyword evidence="3" id="KW-1185">Reference proteome</keyword>